<evidence type="ECO:0000313" key="1">
    <source>
        <dbReference type="EMBL" id="STT75341.1"/>
    </source>
</evidence>
<dbReference type="AlphaFoldDB" id="A0A377XE92"/>
<evidence type="ECO:0000313" key="2">
    <source>
        <dbReference type="Proteomes" id="UP000254340"/>
    </source>
</evidence>
<evidence type="ECO:0008006" key="3">
    <source>
        <dbReference type="Google" id="ProtNLM"/>
    </source>
</evidence>
<protein>
    <recommendedName>
        <fullName evidence="3">DUF4222 domain-containing protein</fullName>
    </recommendedName>
</protein>
<accession>A0A377XE92</accession>
<sequence>MFPEKGGIKALDRLYHDPRGVVVHVTGWDREKQQVYFTRPGYPHECMQPVWKFQQYFTSAMNEQRKNIFIRLILFSSTRLITHYSV</sequence>
<name>A0A377XE92_KLEPN</name>
<dbReference type="Proteomes" id="UP000254340">
    <property type="component" value="Unassembled WGS sequence"/>
</dbReference>
<gene>
    <name evidence="1" type="ORF">NCTC5047_01138</name>
</gene>
<dbReference type="InterPro" id="IPR025317">
    <property type="entry name" value="DUF4222"/>
</dbReference>
<proteinExistence type="predicted"/>
<dbReference type="EMBL" id="UGLH01000005">
    <property type="protein sequence ID" value="STT75341.1"/>
    <property type="molecule type" value="Genomic_DNA"/>
</dbReference>
<reference evidence="1 2" key="1">
    <citation type="submission" date="2018-06" db="EMBL/GenBank/DDBJ databases">
        <authorList>
            <consortium name="Pathogen Informatics"/>
            <person name="Doyle S."/>
        </authorList>
    </citation>
    <scope>NUCLEOTIDE SEQUENCE [LARGE SCALE GENOMIC DNA]</scope>
    <source>
        <strain evidence="1 2">NCTC5047</strain>
    </source>
</reference>
<dbReference type="Pfam" id="PF13973">
    <property type="entry name" value="DUF4222"/>
    <property type="match status" value="1"/>
</dbReference>
<organism evidence="1 2">
    <name type="scientific">Klebsiella pneumoniae</name>
    <dbReference type="NCBI Taxonomy" id="573"/>
    <lineage>
        <taxon>Bacteria</taxon>
        <taxon>Pseudomonadati</taxon>
        <taxon>Pseudomonadota</taxon>
        <taxon>Gammaproteobacteria</taxon>
        <taxon>Enterobacterales</taxon>
        <taxon>Enterobacteriaceae</taxon>
        <taxon>Klebsiella/Raoultella group</taxon>
        <taxon>Klebsiella</taxon>
        <taxon>Klebsiella pneumoniae complex</taxon>
    </lineage>
</organism>